<feature type="compositionally biased region" description="Polar residues" evidence="5">
    <location>
        <begin position="462"/>
        <end position="485"/>
    </location>
</feature>
<dbReference type="InterPro" id="IPR023795">
    <property type="entry name" value="Serpin_CS"/>
</dbReference>
<dbReference type="SMART" id="SM00093">
    <property type="entry name" value="SERPIN"/>
    <property type="match status" value="1"/>
</dbReference>
<evidence type="ECO:0000256" key="5">
    <source>
        <dbReference type="SAM" id="MobiDB-lite"/>
    </source>
</evidence>
<dbReference type="GO" id="GO:0004867">
    <property type="term" value="F:serine-type endopeptidase inhibitor activity"/>
    <property type="evidence" value="ECO:0007669"/>
    <property type="project" value="UniProtKB-KW"/>
</dbReference>
<dbReference type="Gene3D" id="3.30.497.10">
    <property type="entry name" value="Antithrombin, subunit I, domain 2"/>
    <property type="match status" value="1"/>
</dbReference>
<dbReference type="InterPro" id="IPR036186">
    <property type="entry name" value="Serpin_sf"/>
</dbReference>
<dbReference type="Pfam" id="PF00079">
    <property type="entry name" value="Serpin"/>
    <property type="match status" value="1"/>
</dbReference>
<keyword evidence="8" id="KW-0645">Protease</keyword>
<evidence type="ECO:0000256" key="6">
    <source>
        <dbReference type="SAM" id="SignalP"/>
    </source>
</evidence>
<dbReference type="PROSITE" id="PS00284">
    <property type="entry name" value="SERPIN"/>
    <property type="match status" value="1"/>
</dbReference>
<dbReference type="InterPro" id="IPR000215">
    <property type="entry name" value="Serpin_fam"/>
</dbReference>
<feature type="region of interest" description="Disordered" evidence="5">
    <location>
        <begin position="435"/>
        <end position="543"/>
    </location>
</feature>
<keyword evidence="2" id="KW-0646">Protease inhibitor</keyword>
<evidence type="ECO:0000256" key="2">
    <source>
        <dbReference type="ARBA" id="ARBA00022690"/>
    </source>
</evidence>
<feature type="compositionally biased region" description="Polar residues" evidence="5">
    <location>
        <begin position="495"/>
        <end position="543"/>
    </location>
</feature>
<name>A0A1V1FYH4_9NEOP</name>
<dbReference type="GO" id="GO:0006508">
    <property type="term" value="P:proteolysis"/>
    <property type="evidence" value="ECO:0007669"/>
    <property type="project" value="UniProtKB-KW"/>
</dbReference>
<sequence length="596" mass="65734">MGTSLLYIAGAALMSLMVQQSAGQLSSLRVKQEAESKDRFNFFDLELLKVLASSQLGNLLLSPACVKASLAMLLEGAAGNSAKQVKEALRLPDDETVIRRHFSNFLNSLQVNKPPNVVEAANQIFLSNTIAAQPKYQNILKKYYDAEMERVDFSSPGYAAQAINRWVNMLTHGQIPSLVDPGSISRNTKMMLASAMYFKGKWKNAFDLDKTTQNCFYVEVNQCFNANFMETVNIYNYAYIGSLNAHAVELPYEGNQFSLLLLLPTKRNADQQLIRDLSHASLHHIVSSLEATDILISLPRFSIDYSTDLIQTLNELGVQEVFSTNANLTGMVQWINFDLHVSNFLHKAKIEINEDGTVAAAATGTLVVPLMGTSIPKLIFDHPFLFFLRNTETGDILFAGRMSQPEAAKQHILGPVNESQLLELTQGIFTSMPGVGRPVGSTLNPQSSSSNSYKPSSLDGSAFSTNKSIPVSQTQPPATNYHTFPNNQNTANNNPFSTSYESYPSSLQVRSMSNNLPQPNSAQYQSNSNSETYHASNPDTIGQNVQSPGQFLSTSGSYGAAINSRAHYLSADQEEPERDSVWKINQTYTDRIHFSP</sequence>
<evidence type="ECO:0000256" key="4">
    <source>
        <dbReference type="RuleBase" id="RU000411"/>
    </source>
</evidence>
<keyword evidence="3" id="KW-0722">Serine protease inhibitor</keyword>
<keyword evidence="8" id="KW-0378">Hydrolase</keyword>
<gene>
    <name evidence="8" type="primary">SP27</name>
</gene>
<evidence type="ECO:0000256" key="3">
    <source>
        <dbReference type="ARBA" id="ARBA00022900"/>
    </source>
</evidence>
<dbReference type="Gene3D" id="2.30.39.10">
    <property type="entry name" value="Alpha-1-antitrypsin, domain 1"/>
    <property type="match status" value="1"/>
</dbReference>
<feature type="signal peptide" evidence="6">
    <location>
        <begin position="1"/>
        <end position="23"/>
    </location>
</feature>
<accession>A0A1V1FYH4</accession>
<comment type="similarity">
    <text evidence="1 4">Belongs to the serpin family.</text>
</comment>
<reference evidence="8" key="1">
    <citation type="journal article" date="2017" name="PLoS ONE">
        <title>Caste-, sex-, and age-dependent expression of immune-related genes in a Japanese subterranean termite, Reticulitermes speratus.</title>
        <authorList>
            <person name="Mitaka Y."/>
            <person name="Kobayashi K."/>
            <person name="Matsuura K."/>
        </authorList>
    </citation>
    <scope>NUCLEOTIDE SEQUENCE</scope>
    <source>
        <tissue evidence="8">Whole body</tissue>
    </source>
</reference>
<proteinExistence type="evidence at transcript level"/>
<dbReference type="InterPro" id="IPR042178">
    <property type="entry name" value="Serpin_sf_1"/>
</dbReference>
<feature type="compositionally biased region" description="Low complexity" evidence="5">
    <location>
        <begin position="441"/>
        <end position="458"/>
    </location>
</feature>
<keyword evidence="6" id="KW-0732">Signal</keyword>
<feature type="domain" description="Serpin" evidence="7">
    <location>
        <begin position="45"/>
        <end position="405"/>
    </location>
</feature>
<organism evidence="8">
    <name type="scientific">Reticulitermes speratus</name>
    <dbReference type="NCBI Taxonomy" id="60591"/>
    <lineage>
        <taxon>Eukaryota</taxon>
        <taxon>Metazoa</taxon>
        <taxon>Ecdysozoa</taxon>
        <taxon>Arthropoda</taxon>
        <taxon>Hexapoda</taxon>
        <taxon>Insecta</taxon>
        <taxon>Pterygota</taxon>
        <taxon>Neoptera</taxon>
        <taxon>Polyneoptera</taxon>
        <taxon>Dictyoptera</taxon>
        <taxon>Blattodea</taxon>
        <taxon>Blattoidea</taxon>
        <taxon>Termitoidae</taxon>
        <taxon>Rhinotermitidae</taxon>
        <taxon>Reticulitermes</taxon>
        <taxon>Frontotermes</taxon>
    </lineage>
</organism>
<evidence type="ECO:0000256" key="1">
    <source>
        <dbReference type="ARBA" id="ARBA00009500"/>
    </source>
</evidence>
<dbReference type="GO" id="GO:0005615">
    <property type="term" value="C:extracellular space"/>
    <property type="evidence" value="ECO:0007669"/>
    <property type="project" value="InterPro"/>
</dbReference>
<dbReference type="EMBL" id="FX985306">
    <property type="protein sequence ID" value="BAX07319.1"/>
    <property type="molecule type" value="mRNA"/>
</dbReference>
<dbReference type="PANTHER" id="PTHR11461:SF211">
    <property type="entry name" value="GH10112P-RELATED"/>
    <property type="match status" value="1"/>
</dbReference>
<protein>
    <submittedName>
        <fullName evidence="8">Putative serine protease 27</fullName>
    </submittedName>
</protein>
<evidence type="ECO:0000313" key="8">
    <source>
        <dbReference type="EMBL" id="BAX07319.1"/>
    </source>
</evidence>
<evidence type="ECO:0000259" key="7">
    <source>
        <dbReference type="SMART" id="SM00093"/>
    </source>
</evidence>
<dbReference type="AlphaFoldDB" id="A0A1V1FYH4"/>
<dbReference type="InterPro" id="IPR042185">
    <property type="entry name" value="Serpin_sf_2"/>
</dbReference>
<dbReference type="InterPro" id="IPR023796">
    <property type="entry name" value="Serpin_dom"/>
</dbReference>
<feature type="chain" id="PRO_5012188938" evidence="6">
    <location>
        <begin position="24"/>
        <end position="596"/>
    </location>
</feature>
<dbReference type="SUPFAM" id="SSF56574">
    <property type="entry name" value="Serpins"/>
    <property type="match status" value="1"/>
</dbReference>
<dbReference type="GO" id="GO:0008233">
    <property type="term" value="F:peptidase activity"/>
    <property type="evidence" value="ECO:0007669"/>
    <property type="project" value="UniProtKB-KW"/>
</dbReference>
<dbReference type="PANTHER" id="PTHR11461">
    <property type="entry name" value="SERINE PROTEASE INHIBITOR, SERPIN"/>
    <property type="match status" value="1"/>
</dbReference>